<evidence type="ECO:0000313" key="4">
    <source>
        <dbReference type="Proteomes" id="UP000195402"/>
    </source>
</evidence>
<dbReference type="FunFam" id="1.25.40.10:FF:000031">
    <property type="entry name" value="Pentatricopeptide repeat-containing protein mitochondrial"/>
    <property type="match status" value="1"/>
</dbReference>
<accession>A0A200PW63</accession>
<dbReference type="PROSITE" id="PS51375">
    <property type="entry name" value="PPR"/>
    <property type="match status" value="5"/>
</dbReference>
<dbReference type="Pfam" id="PF20431">
    <property type="entry name" value="E_motif"/>
    <property type="match status" value="1"/>
</dbReference>
<dbReference type="FunFam" id="1.25.40.10:FF:000366">
    <property type="entry name" value="Pentatricopeptide (PPR) repeat-containing protein"/>
    <property type="match status" value="1"/>
</dbReference>
<dbReference type="GO" id="GO:0009451">
    <property type="term" value="P:RNA modification"/>
    <property type="evidence" value="ECO:0007669"/>
    <property type="project" value="InterPro"/>
</dbReference>
<feature type="repeat" description="PPR" evidence="2">
    <location>
        <begin position="302"/>
        <end position="332"/>
    </location>
</feature>
<dbReference type="InterPro" id="IPR046848">
    <property type="entry name" value="E_motif"/>
</dbReference>
<dbReference type="InParanoid" id="A0A200PW63"/>
<dbReference type="PANTHER" id="PTHR47926:SF344">
    <property type="entry name" value="OS07G0636900 PROTEIN"/>
    <property type="match status" value="1"/>
</dbReference>
<dbReference type="STRING" id="56857.A0A200PW63"/>
<dbReference type="NCBIfam" id="TIGR00756">
    <property type="entry name" value="PPR"/>
    <property type="match status" value="5"/>
</dbReference>
<dbReference type="Gene3D" id="1.25.40.10">
    <property type="entry name" value="Tetratricopeptide repeat domain"/>
    <property type="match status" value="3"/>
</dbReference>
<feature type="repeat" description="PPR" evidence="2">
    <location>
        <begin position="156"/>
        <end position="190"/>
    </location>
</feature>
<dbReference type="PANTHER" id="PTHR47926">
    <property type="entry name" value="PENTATRICOPEPTIDE REPEAT-CONTAINING PROTEIN"/>
    <property type="match status" value="1"/>
</dbReference>
<gene>
    <name evidence="3" type="ORF">BVC80_9099g270</name>
</gene>
<comment type="caution">
    <text evidence="3">The sequence shown here is derived from an EMBL/GenBank/DDBJ whole genome shotgun (WGS) entry which is preliminary data.</text>
</comment>
<dbReference type="OrthoDB" id="185373at2759"/>
<feature type="repeat" description="PPR" evidence="2">
    <location>
        <begin position="232"/>
        <end position="266"/>
    </location>
</feature>
<dbReference type="InterPro" id="IPR002885">
    <property type="entry name" value="PPR_rpt"/>
</dbReference>
<reference evidence="3 4" key="1">
    <citation type="journal article" date="2017" name="Mol. Plant">
        <title>The Genome of Medicinal Plant Macleaya cordata Provides New Insights into Benzylisoquinoline Alkaloids Metabolism.</title>
        <authorList>
            <person name="Liu X."/>
            <person name="Liu Y."/>
            <person name="Huang P."/>
            <person name="Ma Y."/>
            <person name="Qing Z."/>
            <person name="Tang Q."/>
            <person name="Cao H."/>
            <person name="Cheng P."/>
            <person name="Zheng Y."/>
            <person name="Yuan Z."/>
            <person name="Zhou Y."/>
            <person name="Liu J."/>
            <person name="Tang Z."/>
            <person name="Zhuo Y."/>
            <person name="Zhang Y."/>
            <person name="Yu L."/>
            <person name="Huang J."/>
            <person name="Yang P."/>
            <person name="Peng Q."/>
            <person name="Zhang J."/>
            <person name="Jiang W."/>
            <person name="Zhang Z."/>
            <person name="Lin K."/>
            <person name="Ro D.K."/>
            <person name="Chen X."/>
            <person name="Xiong X."/>
            <person name="Shang Y."/>
            <person name="Huang S."/>
            <person name="Zeng J."/>
        </authorList>
    </citation>
    <scope>NUCLEOTIDE SEQUENCE [LARGE SCALE GENOMIC DNA]</scope>
    <source>
        <strain evidence="4">cv. BLH2017</strain>
        <tissue evidence="3">Root</tissue>
    </source>
</reference>
<proteinExistence type="predicted"/>
<evidence type="ECO:0000256" key="1">
    <source>
        <dbReference type="ARBA" id="ARBA00022737"/>
    </source>
</evidence>
<feature type="repeat" description="PPR" evidence="2">
    <location>
        <begin position="368"/>
        <end position="403"/>
    </location>
</feature>
<name>A0A200PW63_MACCD</name>
<protein>
    <submittedName>
        <fullName evidence="3">Pentatricopeptide repeat</fullName>
    </submittedName>
</protein>
<dbReference type="OMA" id="MGIKGYR"/>
<dbReference type="SUPFAM" id="SSF48452">
    <property type="entry name" value="TPR-like"/>
    <property type="match status" value="1"/>
</dbReference>
<dbReference type="GO" id="GO:0003723">
    <property type="term" value="F:RNA binding"/>
    <property type="evidence" value="ECO:0007669"/>
    <property type="project" value="InterPro"/>
</dbReference>
<dbReference type="Proteomes" id="UP000195402">
    <property type="component" value="Unassembled WGS sequence"/>
</dbReference>
<dbReference type="InterPro" id="IPR046960">
    <property type="entry name" value="PPR_At4g14850-like_plant"/>
</dbReference>
<dbReference type="EMBL" id="MVGT01003956">
    <property type="protein sequence ID" value="OVA02448.1"/>
    <property type="molecule type" value="Genomic_DNA"/>
</dbReference>
<dbReference type="InterPro" id="IPR011990">
    <property type="entry name" value="TPR-like_helical_dom_sf"/>
</dbReference>
<dbReference type="Pfam" id="PF01535">
    <property type="entry name" value="PPR"/>
    <property type="match status" value="2"/>
</dbReference>
<evidence type="ECO:0000313" key="3">
    <source>
        <dbReference type="EMBL" id="OVA02448.1"/>
    </source>
</evidence>
<dbReference type="Pfam" id="PF13041">
    <property type="entry name" value="PPR_2"/>
    <property type="match status" value="2"/>
</dbReference>
<keyword evidence="4" id="KW-1185">Reference proteome</keyword>
<dbReference type="Pfam" id="PF13812">
    <property type="entry name" value="PPR_3"/>
    <property type="match status" value="1"/>
</dbReference>
<feature type="repeat" description="PPR" evidence="2">
    <location>
        <begin position="333"/>
        <end position="367"/>
    </location>
</feature>
<sequence>MLSTVGKSIPAISLQNPAETFSSLFNFTKSLHLIKQLHAQIVLNGFHHSILFGSQISNAYIDMGSLENAFKAFDQISLKNPRSWNTIISGFNLVFAIKACIGLSVLQNGKSFHSVAIKSGLEDDPYVGPALINMYIQLGGSLEETRKVFDKIYERNSVSWGAMMKGCLKFSKDLEVFELFDQMKKFGFELDPYSLDGLVQACGNVCAGKDGSALHGLIDFAVELFIELEEKDVVMWSTIIAGLTKNGRACEAISFFRRMLDESIMPNEITFSSVILACSQLGTLQQGKSVHGFAIRNGIKLDVVNCTSLIDMYAKCGSIEVSRRVFNVMPERDVFSWSVMINGFGIHGLYYEALSVFTSMRSQKHVPNSITFVSILSACSHSGKVEEGWDFFELMSRDFGITPIEEHYACMVDLLSRAGKIEEAESLIEKMPMDPGASIWGALLSACRIHKRVELAEKVAEKLLVLEPDQSSVYVMLSNIYAAAGKWEMVKKIRRKMSKKGLQKIIGFSSIEIEQKVYVFGAKDRLSYNKTGVESVLIFLRYQMQELGYMPDIRFGLQDFDD</sequence>
<keyword evidence="1" id="KW-0677">Repeat</keyword>
<dbReference type="AlphaFoldDB" id="A0A200PW63"/>
<evidence type="ECO:0000256" key="2">
    <source>
        <dbReference type="PROSITE-ProRule" id="PRU00708"/>
    </source>
</evidence>
<dbReference type="FunCoup" id="A0A200PW63">
    <property type="interactions" value="1"/>
</dbReference>
<organism evidence="3 4">
    <name type="scientific">Macleaya cordata</name>
    <name type="common">Five-seeded plume-poppy</name>
    <name type="synonym">Bocconia cordata</name>
    <dbReference type="NCBI Taxonomy" id="56857"/>
    <lineage>
        <taxon>Eukaryota</taxon>
        <taxon>Viridiplantae</taxon>
        <taxon>Streptophyta</taxon>
        <taxon>Embryophyta</taxon>
        <taxon>Tracheophyta</taxon>
        <taxon>Spermatophyta</taxon>
        <taxon>Magnoliopsida</taxon>
        <taxon>Ranunculales</taxon>
        <taxon>Papaveraceae</taxon>
        <taxon>Papaveroideae</taxon>
        <taxon>Macleaya</taxon>
    </lineage>
</organism>